<dbReference type="KEGG" id="cox:E0W60_20905"/>
<dbReference type="Proteomes" id="UP000295294">
    <property type="component" value="Chromosome 2"/>
</dbReference>
<organism evidence="1 2">
    <name type="scientific">Cupriavidus oxalaticus</name>
    <dbReference type="NCBI Taxonomy" id="96344"/>
    <lineage>
        <taxon>Bacteria</taxon>
        <taxon>Pseudomonadati</taxon>
        <taxon>Pseudomonadota</taxon>
        <taxon>Betaproteobacteria</taxon>
        <taxon>Burkholderiales</taxon>
        <taxon>Burkholderiaceae</taxon>
        <taxon>Cupriavidus</taxon>
    </lineage>
</organism>
<accession>A0A4P7LDF6</accession>
<evidence type="ECO:0000313" key="1">
    <source>
        <dbReference type="EMBL" id="QBY53538.1"/>
    </source>
</evidence>
<dbReference type="OrthoDB" id="9104190at2"/>
<dbReference type="RefSeq" id="WP_133096470.1">
    <property type="nucleotide sequence ID" value="NZ_CP038635.1"/>
</dbReference>
<dbReference type="EMBL" id="CP038635">
    <property type="protein sequence ID" value="QBY53538.1"/>
    <property type="molecule type" value="Genomic_DNA"/>
</dbReference>
<gene>
    <name evidence="1" type="ORF">E0W60_20905</name>
</gene>
<dbReference type="AlphaFoldDB" id="A0A4P7LDF6"/>
<name>A0A4P7LDF6_9BURK</name>
<evidence type="ECO:0000313" key="2">
    <source>
        <dbReference type="Proteomes" id="UP000295294"/>
    </source>
</evidence>
<protein>
    <submittedName>
        <fullName evidence="1">Uncharacterized protein</fullName>
    </submittedName>
</protein>
<reference evidence="1 2" key="1">
    <citation type="submission" date="2019-03" db="EMBL/GenBank/DDBJ databases">
        <title>Efficiently degradation of phenoxyalkanoic acid herbicides by Cupriavidus oxalaticus strain X32.</title>
        <authorList>
            <person name="Sheng X."/>
        </authorList>
    </citation>
    <scope>NUCLEOTIDE SEQUENCE [LARGE SCALE GENOMIC DNA]</scope>
    <source>
        <strain evidence="1 2">X32</strain>
    </source>
</reference>
<sequence length="73" mass="8474">MEDELFATDTHVARIAVMETAPGRFRGYVYIRRLEEEPDAEVPHQTVEDFPTRDEAKEAATYLATRTLKELEF</sequence>
<proteinExistence type="predicted"/>